<feature type="transmembrane region" description="Helical" evidence="2">
    <location>
        <begin position="434"/>
        <end position="457"/>
    </location>
</feature>
<evidence type="ECO:0000259" key="3">
    <source>
        <dbReference type="SMART" id="SM00471"/>
    </source>
</evidence>
<feature type="compositionally biased region" description="Acidic residues" evidence="1">
    <location>
        <begin position="124"/>
        <end position="136"/>
    </location>
</feature>
<dbReference type="Gene3D" id="1.10.3210.10">
    <property type="entry name" value="Hypothetical protein af1432"/>
    <property type="match status" value="1"/>
</dbReference>
<dbReference type="InterPro" id="IPR011624">
    <property type="entry name" value="Metal-dep_PHydrolase_7TM_extra"/>
</dbReference>
<dbReference type="NCBIfam" id="TIGR00277">
    <property type="entry name" value="HDIG"/>
    <property type="match status" value="1"/>
</dbReference>
<dbReference type="InterPro" id="IPR011621">
    <property type="entry name" value="Metal-dep_PHydrolase_7TM_intra"/>
</dbReference>
<evidence type="ECO:0000256" key="1">
    <source>
        <dbReference type="SAM" id="MobiDB-lite"/>
    </source>
</evidence>
<dbReference type="RefSeq" id="WP_204415895.1">
    <property type="nucleotide sequence ID" value="NZ_JAFBED010000004.1"/>
</dbReference>
<dbReference type="EMBL" id="JAFBED010000004">
    <property type="protein sequence ID" value="MBM7620307.1"/>
    <property type="molecule type" value="Genomic_DNA"/>
</dbReference>
<protein>
    <submittedName>
        <fullName evidence="4">Nucleotidyltransferase with HDIG domain</fullName>
    </submittedName>
</protein>
<dbReference type="InterPro" id="IPR006674">
    <property type="entry name" value="HD_domain"/>
</dbReference>
<dbReference type="SUPFAM" id="SSF109604">
    <property type="entry name" value="HD-domain/PDEase-like"/>
    <property type="match status" value="1"/>
</dbReference>
<organism evidence="4 5">
    <name type="scientific">Sutcliffiella tianshenii</name>
    <dbReference type="NCBI Taxonomy" id="1463404"/>
    <lineage>
        <taxon>Bacteria</taxon>
        <taxon>Bacillati</taxon>
        <taxon>Bacillota</taxon>
        <taxon>Bacilli</taxon>
        <taxon>Bacillales</taxon>
        <taxon>Bacillaceae</taxon>
        <taxon>Sutcliffiella</taxon>
    </lineage>
</organism>
<feature type="transmembrane region" description="Helical" evidence="2">
    <location>
        <begin position="334"/>
        <end position="353"/>
    </location>
</feature>
<dbReference type="CDD" id="cd00077">
    <property type="entry name" value="HDc"/>
    <property type="match status" value="1"/>
</dbReference>
<sequence>MKKRAFNWGKSFQQLKRFKFYHIIIYCLLGAIMFGLMYSNVKPDEINVSIFSNAEKTIVAPHNFEDREATAMLRREAADGVEDQYRHDREKVIQQAERVHKVFDVVEEVQAEIQTLEKPPEQTATEEADESQEEQVAEPVALTDEEKLSLLKENLVGQVTDDWKEAISDEEYLLLLKMTKAELTTLRNATVTAINNAMSKKIRLEDDVKAAKNDAVQEMQVYGNLPMSVRNIGISLANLSIIPNVIYDSELTQDLRRQAEDTVEPVRISQGDTIVKAGQFVDREKFRILEAAGLVNQSNSITPFIGLAIIISLMVVALAYLFRSIDTSIHSKNTYLTMYLLIFSITLLLLKIFSLFQTLNATEIGFIAPVAMGAMLIKMLIDDRIAIISGIIFGICGSLIFNTVPGAMNYTVGAYLIISAIASVLFLNQHNRRLTILQTGLFVSLINVITVIAMMLLTNRDLSGVSQWLEIGTHSTMAIGSGVVSAVLTIGILPFFEVGFGMLSTMKLLELSNPNHPLLRKILMETPGTYHHSVMVANLSESACEAVGANGLLARVASYYHDIGKTRRPHYFIENQMGRSNPHDKLPPQTSRNIIVAHATDGAQILREHNMPKEIVDIAAEHHGTTLLKFFYHKAKEKNEDIREEEYRYPGPKATTKEAAIVGTADSIEAAVRSLSNPTPDKIESIVKAIISDRLQDGQYSDCSLTFKELETVGQSFCETLQGIFHSRIEYPDATKKKGDDE</sequence>
<dbReference type="InterPro" id="IPR052722">
    <property type="entry name" value="PgpH_phosphodiesterase"/>
</dbReference>
<name>A0ABS2P009_9BACI</name>
<feature type="transmembrane region" description="Helical" evidence="2">
    <location>
        <begin position="384"/>
        <end position="401"/>
    </location>
</feature>
<dbReference type="InterPro" id="IPR006675">
    <property type="entry name" value="HDIG_dom"/>
</dbReference>
<dbReference type="InterPro" id="IPR003607">
    <property type="entry name" value="HD/PDEase_dom"/>
</dbReference>
<keyword evidence="2" id="KW-0812">Transmembrane</keyword>
<dbReference type="Pfam" id="PF01966">
    <property type="entry name" value="HD"/>
    <property type="match status" value="1"/>
</dbReference>
<feature type="transmembrane region" description="Helical" evidence="2">
    <location>
        <begin position="477"/>
        <end position="496"/>
    </location>
</feature>
<feature type="transmembrane region" description="Helical" evidence="2">
    <location>
        <begin position="304"/>
        <end position="322"/>
    </location>
</feature>
<evidence type="ECO:0000313" key="5">
    <source>
        <dbReference type="Proteomes" id="UP000737402"/>
    </source>
</evidence>
<gene>
    <name evidence="4" type="ORF">JOC95_002160</name>
</gene>
<evidence type="ECO:0000256" key="2">
    <source>
        <dbReference type="SAM" id="Phobius"/>
    </source>
</evidence>
<dbReference type="Pfam" id="PF07697">
    <property type="entry name" value="7TMR-HDED"/>
    <property type="match status" value="1"/>
</dbReference>
<dbReference type="Pfam" id="PF07698">
    <property type="entry name" value="7TM-7TMR_HD"/>
    <property type="match status" value="1"/>
</dbReference>
<dbReference type="Proteomes" id="UP000737402">
    <property type="component" value="Unassembled WGS sequence"/>
</dbReference>
<accession>A0ABS2P009</accession>
<reference evidence="4 5" key="1">
    <citation type="submission" date="2021-01" db="EMBL/GenBank/DDBJ databases">
        <title>Genomic Encyclopedia of Type Strains, Phase IV (KMG-IV): sequencing the most valuable type-strain genomes for metagenomic binning, comparative biology and taxonomic classification.</title>
        <authorList>
            <person name="Goeker M."/>
        </authorList>
    </citation>
    <scope>NUCLEOTIDE SEQUENCE [LARGE SCALE GENOMIC DNA]</scope>
    <source>
        <strain evidence="4 5">DSM 25879</strain>
    </source>
</reference>
<keyword evidence="2" id="KW-1133">Transmembrane helix</keyword>
<feature type="domain" description="HD/PDEase" evidence="3">
    <location>
        <begin position="525"/>
        <end position="680"/>
    </location>
</feature>
<keyword evidence="5" id="KW-1185">Reference proteome</keyword>
<proteinExistence type="predicted"/>
<feature type="region of interest" description="Disordered" evidence="1">
    <location>
        <begin position="114"/>
        <end position="139"/>
    </location>
</feature>
<dbReference type="PANTHER" id="PTHR36442">
    <property type="entry name" value="CYCLIC-DI-AMP PHOSPHODIESTERASE PGPH"/>
    <property type="match status" value="1"/>
</dbReference>
<comment type="caution">
    <text evidence="4">The sequence shown here is derived from an EMBL/GenBank/DDBJ whole genome shotgun (WGS) entry which is preliminary data.</text>
</comment>
<dbReference type="SMART" id="SM00471">
    <property type="entry name" value="HDc"/>
    <property type="match status" value="1"/>
</dbReference>
<keyword evidence="2" id="KW-0472">Membrane</keyword>
<feature type="transmembrane region" description="Helical" evidence="2">
    <location>
        <begin position="20"/>
        <end position="38"/>
    </location>
</feature>
<feature type="transmembrane region" description="Helical" evidence="2">
    <location>
        <begin position="407"/>
        <end position="427"/>
    </location>
</feature>
<dbReference type="PANTHER" id="PTHR36442:SF1">
    <property type="entry name" value="CYCLIC-DI-AMP PHOSPHODIESTERASE PGPH"/>
    <property type="match status" value="1"/>
</dbReference>
<feature type="transmembrane region" description="Helical" evidence="2">
    <location>
        <begin position="359"/>
        <end position="377"/>
    </location>
</feature>
<evidence type="ECO:0000313" key="4">
    <source>
        <dbReference type="EMBL" id="MBM7620307.1"/>
    </source>
</evidence>